<keyword evidence="1" id="KW-0732">Signal</keyword>
<protein>
    <recommendedName>
        <fullName evidence="4">Outer membrane protein assembly factor</fullName>
    </recommendedName>
</protein>
<dbReference type="EMBL" id="JBHRSD010000047">
    <property type="protein sequence ID" value="MFC3034718.1"/>
    <property type="molecule type" value="Genomic_DNA"/>
</dbReference>
<feature type="signal peptide" evidence="1">
    <location>
        <begin position="1"/>
        <end position="20"/>
    </location>
</feature>
<comment type="caution">
    <text evidence="2">The sequence shown here is derived from an EMBL/GenBank/DDBJ whole genome shotgun (WGS) entry which is preliminary data.</text>
</comment>
<evidence type="ECO:0000313" key="3">
    <source>
        <dbReference type="Proteomes" id="UP001595453"/>
    </source>
</evidence>
<name>A0ABV7CQF0_9GAMM</name>
<evidence type="ECO:0008006" key="4">
    <source>
        <dbReference type="Google" id="ProtNLM"/>
    </source>
</evidence>
<organism evidence="2 3">
    <name type="scientific">Pseudoalteromonas fenneropenaei</name>
    <dbReference type="NCBI Taxonomy" id="1737459"/>
    <lineage>
        <taxon>Bacteria</taxon>
        <taxon>Pseudomonadati</taxon>
        <taxon>Pseudomonadota</taxon>
        <taxon>Gammaproteobacteria</taxon>
        <taxon>Alteromonadales</taxon>
        <taxon>Pseudoalteromonadaceae</taxon>
        <taxon>Pseudoalteromonas</taxon>
    </lineage>
</organism>
<keyword evidence="3" id="KW-1185">Reference proteome</keyword>
<accession>A0ABV7CQF0</accession>
<gene>
    <name evidence="2" type="ORF">ACFOEE_19620</name>
</gene>
<dbReference type="RefSeq" id="WP_377128544.1">
    <property type="nucleotide sequence ID" value="NZ_JBHRSD010000047.1"/>
</dbReference>
<evidence type="ECO:0000313" key="2">
    <source>
        <dbReference type="EMBL" id="MFC3034718.1"/>
    </source>
</evidence>
<dbReference type="Proteomes" id="UP001595453">
    <property type="component" value="Unassembled WGS sequence"/>
</dbReference>
<reference evidence="3" key="1">
    <citation type="journal article" date="2019" name="Int. J. Syst. Evol. Microbiol.">
        <title>The Global Catalogue of Microorganisms (GCM) 10K type strain sequencing project: providing services to taxonomists for standard genome sequencing and annotation.</title>
        <authorList>
            <consortium name="The Broad Institute Genomics Platform"/>
            <consortium name="The Broad Institute Genome Sequencing Center for Infectious Disease"/>
            <person name="Wu L."/>
            <person name="Ma J."/>
        </authorList>
    </citation>
    <scope>NUCLEOTIDE SEQUENCE [LARGE SCALE GENOMIC DNA]</scope>
    <source>
        <strain evidence="3">KCTC 42730</strain>
    </source>
</reference>
<evidence type="ECO:0000256" key="1">
    <source>
        <dbReference type="SAM" id="SignalP"/>
    </source>
</evidence>
<feature type="chain" id="PRO_5045809079" description="Outer membrane protein assembly factor" evidence="1">
    <location>
        <begin position="21"/>
        <end position="551"/>
    </location>
</feature>
<sequence>MHKISVAVLLALGPWSLGMANELLGLDELCAAKKAPRDTSQTASQANQQKTIVVGELAVTNNPIFPPDSPDTTAFHKLVNWLHIDTRTKVIVEQLPFKRGDLISEADLQEAERILRSKKYIRDASVTLDADCEPDQPQRIAIQTYDTWSLLPSINIGRSSGNNNSSFGFKEENLLGYGIRASLKYKSDHERTGYHTVVQMPAPWQPHAMLTAQADDYDDGKVMMLDYYQPFYQRSSSSLQRYFFQIQQQLTSIYHNGGTESQYQYDGTIAQLAYGQLWQQDNDKTIRWLAGVDHQDIQYGDNALLARANLQNYQITAPWFGVQWLEDKYTVLHDIDLINHNEDINLGWDLYSKVGFDTVNAGQGFTVELTADKAWLPSPAMLYRFHSQLSATLGTELEDRVSVSASGKINYRINDLFALYGEVSGTWQNREFSDRPLAVGGEEGIRGFPQSYQHGTQVTRASAELRMYPNINLYQIVDLGFVAFVDVGKASGDVFYQNITDKMLGSVGLGARLYSSRSSNENVIHIDLTRPISTFPEVDSWEIGLSVETRF</sequence>
<proteinExistence type="predicted"/>